<dbReference type="Proteomes" id="UP000729290">
    <property type="component" value="Unassembled WGS sequence"/>
</dbReference>
<sequence length="422" mass="44646">MNIKISVGQLHGKVNMISSKSDVHRLLVASALADGPTEILMNGSSADIEATISCLKELGCRIEKTEGGLRVTPAPPFQASVAVLDCGESGSTLRFLLPVAGALGRNALFEGHGRLPQRPIGVLKGQMEQHGCRFNAEHLPLEISGHLTGGVYELPGNISSQFITGLLFALPLLEKDSEIRLTTAVESAGYIQMTLHTLSRFGIEVETREQGYAIKGGQKYHSPGVIQAAGDWSNAAFWLTAGAVGSEVTCCGLQMDSPQGDKAILPILERFGATITIGEDSVTAKGGKLKGCKIDASQIPDLVPILSVAAAMAEGDTHIVNAGRLRIKESDRLRAIADCLGRLGVQVEELEDALVIHGGSREASYREIHIDSYQDHRIVMSAAVAGAVMGQPLMIEGAEAVGKSYPGFFAEFIRLGGGADVL</sequence>
<feature type="binding site" evidence="7">
    <location>
        <position position="377"/>
    </location>
    <ligand>
        <name>phosphoenolpyruvate</name>
        <dbReference type="ChEBI" id="CHEBI:58702"/>
    </ligand>
</feature>
<feature type="binding site" evidence="7">
    <location>
        <position position="332"/>
    </location>
    <ligand>
        <name>phosphoenolpyruvate</name>
        <dbReference type="ChEBI" id="CHEBI:58702"/>
    </ligand>
</feature>
<evidence type="ECO:0000256" key="4">
    <source>
        <dbReference type="ARBA" id="ARBA00022679"/>
    </source>
</evidence>
<feature type="binding site" evidence="7">
    <location>
        <position position="21"/>
    </location>
    <ligand>
        <name>3-phosphoshikimate</name>
        <dbReference type="ChEBI" id="CHEBI:145989"/>
    </ligand>
</feature>
<dbReference type="PROSITE" id="PS00885">
    <property type="entry name" value="EPSP_SYNTHASE_2"/>
    <property type="match status" value="1"/>
</dbReference>
<dbReference type="Pfam" id="PF00275">
    <property type="entry name" value="EPSP_synthase"/>
    <property type="match status" value="1"/>
</dbReference>
<feature type="binding site" evidence="7">
    <location>
        <position position="159"/>
    </location>
    <ligand>
        <name>3-phosphoshikimate</name>
        <dbReference type="ChEBI" id="CHEBI:145989"/>
    </ligand>
</feature>
<feature type="binding site" evidence="7">
    <location>
        <position position="20"/>
    </location>
    <ligand>
        <name>phosphoenolpyruvate</name>
        <dbReference type="ChEBI" id="CHEBI:58702"/>
    </ligand>
</feature>
<feature type="binding site" evidence="7">
    <location>
        <position position="25"/>
    </location>
    <ligand>
        <name>3-phosphoshikimate</name>
        <dbReference type="ChEBI" id="CHEBI:145989"/>
    </ligand>
</feature>
<feature type="binding site" evidence="7">
    <location>
        <position position="161"/>
    </location>
    <ligand>
        <name>phosphoenolpyruvate</name>
        <dbReference type="ChEBI" id="CHEBI:58702"/>
    </ligand>
</feature>
<gene>
    <name evidence="7 9" type="primary">aroA</name>
    <name evidence="9" type="ORF">H9X83_00040</name>
</gene>
<comment type="catalytic activity">
    <reaction evidence="6">
        <text>3-phosphoshikimate + phosphoenolpyruvate = 5-O-(1-carboxyvinyl)-3-phosphoshikimate + phosphate</text>
        <dbReference type="Rhea" id="RHEA:21256"/>
        <dbReference type="ChEBI" id="CHEBI:43474"/>
        <dbReference type="ChEBI" id="CHEBI:57701"/>
        <dbReference type="ChEBI" id="CHEBI:58702"/>
        <dbReference type="ChEBI" id="CHEBI:145989"/>
        <dbReference type="EC" id="2.5.1.19"/>
    </reaction>
    <physiologicalReaction direction="left-to-right" evidence="6">
        <dbReference type="Rhea" id="RHEA:21257"/>
    </physiologicalReaction>
</comment>
<feature type="domain" description="Enolpyruvate transferase" evidence="8">
    <location>
        <begin position="8"/>
        <end position="410"/>
    </location>
</feature>
<comment type="caution">
    <text evidence="7">Lacks conserved residue(s) required for the propagation of feature annotation.</text>
</comment>
<keyword evidence="4 7" id="KW-0808">Transferase</keyword>
<dbReference type="PANTHER" id="PTHR21090">
    <property type="entry name" value="AROM/DEHYDROQUINATE SYNTHASE"/>
    <property type="match status" value="1"/>
</dbReference>
<dbReference type="CDD" id="cd01556">
    <property type="entry name" value="EPSP_synthase"/>
    <property type="match status" value="1"/>
</dbReference>
<dbReference type="InterPro" id="IPR036968">
    <property type="entry name" value="Enolpyruvate_Tfrase_sf"/>
</dbReference>
<feature type="binding site" evidence="7">
    <location>
        <position position="328"/>
    </location>
    <ligand>
        <name>3-phosphoshikimate</name>
        <dbReference type="ChEBI" id="CHEBI:145989"/>
    </ligand>
</feature>
<keyword evidence="10" id="KW-1185">Reference proteome</keyword>
<evidence type="ECO:0000256" key="6">
    <source>
        <dbReference type="ARBA" id="ARBA00044633"/>
    </source>
</evidence>
<evidence type="ECO:0000256" key="5">
    <source>
        <dbReference type="ARBA" id="ARBA00023141"/>
    </source>
</evidence>
<proteinExistence type="inferred from homology"/>
<evidence type="ECO:0000256" key="2">
    <source>
        <dbReference type="ARBA" id="ARBA00009948"/>
    </source>
</evidence>
<accession>A0ABS2G549</accession>
<comment type="function">
    <text evidence="7">Catalyzes the transfer of the enolpyruvyl moiety of phosphoenolpyruvate (PEP) to the 5-hydroxyl of shikimate-3-phosphate (S3P) to produce enolpyruvyl shikimate-3-phosphate and inorganic phosphate.</text>
</comment>
<dbReference type="InterPro" id="IPR001986">
    <property type="entry name" value="Enolpyruvate_Tfrase_dom"/>
</dbReference>
<evidence type="ECO:0000313" key="9">
    <source>
        <dbReference type="EMBL" id="MBM6876551.1"/>
    </source>
</evidence>
<dbReference type="NCBIfam" id="TIGR01356">
    <property type="entry name" value="aroA"/>
    <property type="match status" value="1"/>
</dbReference>
<dbReference type="EC" id="2.5.1.19" evidence="7"/>
<dbReference type="RefSeq" id="WP_205132532.1">
    <property type="nucleotide sequence ID" value="NZ_JACSNT010000001.1"/>
</dbReference>
<dbReference type="HAMAP" id="MF_00210">
    <property type="entry name" value="EPSP_synth"/>
    <property type="match status" value="1"/>
</dbReference>
<dbReference type="InterPro" id="IPR023193">
    <property type="entry name" value="EPSP_synthase_CS"/>
</dbReference>
<feature type="binding site" evidence="7">
    <location>
        <position position="161"/>
    </location>
    <ligand>
        <name>3-phosphoshikimate</name>
        <dbReference type="ChEBI" id="CHEBI:145989"/>
    </ligand>
</feature>
<dbReference type="Gene3D" id="3.65.10.10">
    <property type="entry name" value="Enolpyruvate transferase domain"/>
    <property type="match status" value="2"/>
</dbReference>
<evidence type="ECO:0000256" key="7">
    <source>
        <dbReference type="HAMAP-Rule" id="MF_00210"/>
    </source>
</evidence>
<evidence type="ECO:0000256" key="1">
    <source>
        <dbReference type="ARBA" id="ARBA00004811"/>
    </source>
</evidence>
<feature type="binding site" evidence="7">
    <location>
        <position position="301"/>
    </location>
    <ligand>
        <name>3-phosphoshikimate</name>
        <dbReference type="ChEBI" id="CHEBI:145989"/>
    </ligand>
</feature>
<feature type="active site" description="Proton acceptor" evidence="7">
    <location>
        <position position="301"/>
    </location>
</feature>
<feature type="binding site" evidence="7">
    <location>
        <position position="118"/>
    </location>
    <ligand>
        <name>phosphoenolpyruvate</name>
        <dbReference type="ChEBI" id="CHEBI:58702"/>
    </ligand>
</feature>
<keyword evidence="5 7" id="KW-0057">Aromatic amino acid biosynthesis</keyword>
<feature type="binding site" evidence="7">
    <location>
        <position position="403"/>
    </location>
    <ligand>
        <name>phosphoenolpyruvate</name>
        <dbReference type="ChEBI" id="CHEBI:58702"/>
    </ligand>
</feature>
<comment type="caution">
    <text evidence="9">The sequence shown here is derived from an EMBL/GenBank/DDBJ whole genome shotgun (WGS) entry which is preliminary data.</text>
</comment>
<feature type="binding site" evidence="7">
    <location>
        <position position="90"/>
    </location>
    <ligand>
        <name>phosphoenolpyruvate</name>
        <dbReference type="ChEBI" id="CHEBI:58702"/>
    </ligand>
</feature>
<dbReference type="InterPro" id="IPR006264">
    <property type="entry name" value="EPSP_synthase"/>
</dbReference>
<dbReference type="PIRSF" id="PIRSF000505">
    <property type="entry name" value="EPSPS"/>
    <property type="match status" value="1"/>
</dbReference>
<evidence type="ECO:0000259" key="8">
    <source>
        <dbReference type="Pfam" id="PF00275"/>
    </source>
</evidence>
<protein>
    <recommendedName>
        <fullName evidence="7">3-phosphoshikimate 1-carboxyvinyltransferase</fullName>
        <ecNumber evidence="7">2.5.1.19</ecNumber>
    </recommendedName>
    <alternativeName>
        <fullName evidence="7">5-enolpyruvylshikimate-3-phosphate synthase</fullName>
        <shortName evidence="7">EPSP synthase</shortName>
        <shortName evidence="7">EPSPS</shortName>
    </alternativeName>
</protein>
<evidence type="ECO:0000256" key="3">
    <source>
        <dbReference type="ARBA" id="ARBA00022605"/>
    </source>
</evidence>
<keyword evidence="7" id="KW-0963">Cytoplasm</keyword>
<comment type="pathway">
    <text evidence="1 7">Metabolic intermediate biosynthesis; chorismate biosynthesis; chorismate from D-erythrose 4-phosphate and phosphoenolpyruvate: step 6/7.</text>
</comment>
<comment type="similarity">
    <text evidence="2 7">Belongs to the EPSP synthase family.</text>
</comment>
<dbReference type="EMBL" id="JACSNV010000001">
    <property type="protein sequence ID" value="MBM6876551.1"/>
    <property type="molecule type" value="Genomic_DNA"/>
</dbReference>
<reference evidence="9 10" key="1">
    <citation type="journal article" date="2021" name="Sci. Rep.">
        <title>The distribution of antibiotic resistance genes in chicken gut microbiota commensals.</title>
        <authorList>
            <person name="Juricova H."/>
            <person name="Matiasovicova J."/>
            <person name="Kubasova T."/>
            <person name="Cejkova D."/>
            <person name="Rychlik I."/>
        </authorList>
    </citation>
    <scope>NUCLEOTIDE SEQUENCE [LARGE SCALE GENOMIC DNA]</scope>
    <source>
        <strain evidence="9 10">An431b</strain>
    </source>
</reference>
<dbReference type="InterPro" id="IPR013792">
    <property type="entry name" value="RNA3'P_cycl/enolpyr_Trfase_a/b"/>
</dbReference>
<evidence type="ECO:0000313" key="10">
    <source>
        <dbReference type="Proteomes" id="UP000729290"/>
    </source>
</evidence>
<feature type="binding site" evidence="7">
    <location>
        <position position="20"/>
    </location>
    <ligand>
        <name>3-phosphoshikimate</name>
        <dbReference type="ChEBI" id="CHEBI:145989"/>
    </ligand>
</feature>
<dbReference type="GO" id="GO:0003866">
    <property type="term" value="F:3-phosphoshikimate 1-carboxyvinyltransferase activity"/>
    <property type="evidence" value="ECO:0007669"/>
    <property type="project" value="UniProtKB-EC"/>
</dbReference>
<dbReference type="SUPFAM" id="SSF55205">
    <property type="entry name" value="EPT/RTPC-like"/>
    <property type="match status" value="1"/>
</dbReference>
<comment type="subcellular location">
    <subcellularLocation>
        <location evidence="7">Cytoplasm</location>
    </subcellularLocation>
</comment>
<feature type="binding site" evidence="7">
    <location>
        <position position="187"/>
    </location>
    <ligand>
        <name>3-phosphoshikimate</name>
        <dbReference type="ChEBI" id="CHEBI:145989"/>
    </ligand>
</feature>
<dbReference type="PANTHER" id="PTHR21090:SF5">
    <property type="entry name" value="PENTAFUNCTIONAL AROM POLYPEPTIDE"/>
    <property type="match status" value="1"/>
</dbReference>
<organism evidence="9 10">
    <name type="scientific">Anaerotignum lactatifermentans</name>
    <dbReference type="NCBI Taxonomy" id="160404"/>
    <lineage>
        <taxon>Bacteria</taxon>
        <taxon>Bacillati</taxon>
        <taxon>Bacillota</taxon>
        <taxon>Clostridia</taxon>
        <taxon>Lachnospirales</taxon>
        <taxon>Anaerotignaceae</taxon>
        <taxon>Anaerotignum</taxon>
    </lineage>
</organism>
<feature type="binding site" evidence="7">
    <location>
        <position position="160"/>
    </location>
    <ligand>
        <name>3-phosphoshikimate</name>
        <dbReference type="ChEBI" id="CHEBI:145989"/>
    </ligand>
</feature>
<comment type="subunit">
    <text evidence="7">Monomer.</text>
</comment>
<keyword evidence="3 7" id="KW-0028">Amino-acid biosynthesis</keyword>
<name>A0ABS2G549_9FIRM</name>